<comment type="caution">
    <text evidence="6">The sequence shown here is derived from an EMBL/GenBank/DDBJ whole genome shotgun (WGS) entry which is preliminary data.</text>
</comment>
<dbReference type="SUPFAM" id="SSF56300">
    <property type="entry name" value="Metallo-dependent phosphatases"/>
    <property type="match status" value="1"/>
</dbReference>
<keyword evidence="1" id="KW-0479">Metal-binding</keyword>
<dbReference type="PANTHER" id="PTHR42988:SF2">
    <property type="entry name" value="CYCLIC NUCLEOTIDE PHOSPHODIESTERASE CBUA0032-RELATED"/>
    <property type="match status" value="1"/>
</dbReference>
<evidence type="ECO:0000313" key="7">
    <source>
        <dbReference type="Proteomes" id="UP001193501"/>
    </source>
</evidence>
<dbReference type="Proteomes" id="UP001193501">
    <property type="component" value="Unassembled WGS sequence"/>
</dbReference>
<dbReference type="InterPro" id="IPR004843">
    <property type="entry name" value="Calcineurin-like_PHP"/>
</dbReference>
<evidence type="ECO:0000313" key="6">
    <source>
        <dbReference type="EMBL" id="NBZ89802.1"/>
    </source>
</evidence>
<organism evidence="6 7">
    <name type="scientific">Stagnihabitans tardus</name>
    <dbReference type="NCBI Taxonomy" id="2699202"/>
    <lineage>
        <taxon>Bacteria</taxon>
        <taxon>Pseudomonadati</taxon>
        <taxon>Pseudomonadota</taxon>
        <taxon>Alphaproteobacteria</taxon>
        <taxon>Rhodobacterales</taxon>
        <taxon>Paracoccaceae</taxon>
        <taxon>Stagnihabitans</taxon>
    </lineage>
</organism>
<dbReference type="Pfam" id="PF00149">
    <property type="entry name" value="Metallophos"/>
    <property type="match status" value="1"/>
</dbReference>
<dbReference type="GO" id="GO:0046872">
    <property type="term" value="F:metal ion binding"/>
    <property type="evidence" value="ECO:0007669"/>
    <property type="project" value="UniProtKB-KW"/>
</dbReference>
<dbReference type="Gene3D" id="3.60.21.10">
    <property type="match status" value="1"/>
</dbReference>
<evidence type="ECO:0000259" key="5">
    <source>
        <dbReference type="Pfam" id="PF00149"/>
    </source>
</evidence>
<keyword evidence="2" id="KW-0378">Hydrolase</keyword>
<comment type="similarity">
    <text evidence="4">Belongs to the cyclic nucleotide phosphodiesterase class-III family.</text>
</comment>
<dbReference type="EMBL" id="JAABNR010000035">
    <property type="protein sequence ID" value="NBZ89802.1"/>
    <property type="molecule type" value="Genomic_DNA"/>
</dbReference>
<dbReference type="InterPro" id="IPR029052">
    <property type="entry name" value="Metallo-depent_PP-like"/>
</dbReference>
<reference evidence="6" key="1">
    <citation type="submission" date="2020-01" db="EMBL/GenBank/DDBJ databases">
        <authorList>
            <person name="Chen W.-M."/>
        </authorList>
    </citation>
    <scope>NUCLEOTIDE SEQUENCE</scope>
    <source>
        <strain evidence="6">CYK-10</strain>
    </source>
</reference>
<protein>
    <submittedName>
        <fullName evidence="6">Metallophosphoesterase</fullName>
    </submittedName>
</protein>
<dbReference type="GO" id="GO:0016787">
    <property type="term" value="F:hydrolase activity"/>
    <property type="evidence" value="ECO:0007669"/>
    <property type="project" value="UniProtKB-KW"/>
</dbReference>
<evidence type="ECO:0000256" key="2">
    <source>
        <dbReference type="ARBA" id="ARBA00022801"/>
    </source>
</evidence>
<accession>A0AAE4YBV2</accession>
<gene>
    <name evidence="6" type="ORF">GV832_19630</name>
</gene>
<dbReference type="AlphaFoldDB" id="A0AAE4YBV2"/>
<evidence type="ECO:0000256" key="3">
    <source>
        <dbReference type="ARBA" id="ARBA00023004"/>
    </source>
</evidence>
<proteinExistence type="inferred from homology"/>
<evidence type="ECO:0000256" key="4">
    <source>
        <dbReference type="ARBA" id="ARBA00025742"/>
    </source>
</evidence>
<keyword evidence="7" id="KW-1185">Reference proteome</keyword>
<dbReference type="RefSeq" id="WP_168776596.1">
    <property type="nucleotide sequence ID" value="NZ_JAABNR010000035.1"/>
</dbReference>
<dbReference type="InterPro" id="IPR050884">
    <property type="entry name" value="CNP_phosphodiesterase-III"/>
</dbReference>
<evidence type="ECO:0000256" key="1">
    <source>
        <dbReference type="ARBA" id="ARBA00022723"/>
    </source>
</evidence>
<keyword evidence="3" id="KW-0408">Iron</keyword>
<name>A0AAE4YBV2_9RHOB</name>
<feature type="domain" description="Calcineurin-like phosphoesterase" evidence="5">
    <location>
        <begin position="3"/>
        <end position="189"/>
    </location>
</feature>
<sequence>MTRVLHISDLHFGAVNARLLEPLLDLAGRLQPEAVVVSGDLTQRAQSAQFAEATAFLARFGLPVLAVPGNHDAPLYNLPRRFLSPFGRYRQGMGAELEPVLILPGAVLAGVNTANPRVWKAGRLRSASAKALKQAFSSAPASLVRIAVMHHAPVPAADGTPADIHDPAAVLRDLVAAGTDIVLSGHTHLPHVGAPEAAASILVMQVGTAISTRLKTRWNDVSLVETANDHVTVQRFLADATLRFEPGSIQHFHRKDTRWQEAQGPSSVPDLAAQ</sequence>
<dbReference type="PANTHER" id="PTHR42988">
    <property type="entry name" value="PHOSPHOHYDROLASE"/>
    <property type="match status" value="1"/>
</dbReference>